<protein>
    <submittedName>
        <fullName evidence="1">Uncharacterized protein</fullName>
    </submittedName>
</protein>
<dbReference type="AlphaFoldDB" id="A0AAF0R1X8"/>
<evidence type="ECO:0000313" key="1">
    <source>
        <dbReference type="EMBL" id="WMV33163.1"/>
    </source>
</evidence>
<proteinExistence type="predicted"/>
<dbReference type="EMBL" id="CP133617">
    <property type="protein sequence ID" value="WMV33163.1"/>
    <property type="molecule type" value="Genomic_DNA"/>
</dbReference>
<keyword evidence="2" id="KW-1185">Reference proteome</keyword>
<gene>
    <name evidence="1" type="ORF">MTR67_026548</name>
</gene>
<sequence>MNVHYHHGKANVVADAISRLFMGSAAHVEGETKELANDVHWLTRLEVYLMNLSDDGVIIQNGPKLSLVAEVKEK</sequence>
<reference evidence="1" key="1">
    <citation type="submission" date="2023-08" db="EMBL/GenBank/DDBJ databases">
        <title>A de novo genome assembly of Solanum verrucosum Schlechtendal, a Mexican diploid species geographically isolated from the other diploid A-genome species in potato relatives.</title>
        <authorList>
            <person name="Hosaka K."/>
        </authorList>
    </citation>
    <scope>NUCLEOTIDE SEQUENCE</scope>
    <source>
        <tissue evidence="1">Young leaves</tissue>
    </source>
</reference>
<evidence type="ECO:0000313" key="2">
    <source>
        <dbReference type="Proteomes" id="UP001234989"/>
    </source>
</evidence>
<dbReference type="Proteomes" id="UP001234989">
    <property type="component" value="Chromosome 6"/>
</dbReference>
<accession>A0AAF0R1X8</accession>
<name>A0AAF0R1X8_SOLVR</name>
<organism evidence="1 2">
    <name type="scientific">Solanum verrucosum</name>
    <dbReference type="NCBI Taxonomy" id="315347"/>
    <lineage>
        <taxon>Eukaryota</taxon>
        <taxon>Viridiplantae</taxon>
        <taxon>Streptophyta</taxon>
        <taxon>Embryophyta</taxon>
        <taxon>Tracheophyta</taxon>
        <taxon>Spermatophyta</taxon>
        <taxon>Magnoliopsida</taxon>
        <taxon>eudicotyledons</taxon>
        <taxon>Gunneridae</taxon>
        <taxon>Pentapetalae</taxon>
        <taxon>asterids</taxon>
        <taxon>lamiids</taxon>
        <taxon>Solanales</taxon>
        <taxon>Solanaceae</taxon>
        <taxon>Solanoideae</taxon>
        <taxon>Solaneae</taxon>
        <taxon>Solanum</taxon>
    </lineage>
</organism>